<organism evidence="2 3">
    <name type="scientific">Duganella radicis</name>
    <dbReference type="NCBI Taxonomy" id="551988"/>
    <lineage>
        <taxon>Bacteria</taxon>
        <taxon>Pseudomonadati</taxon>
        <taxon>Pseudomonadota</taxon>
        <taxon>Betaproteobacteria</taxon>
        <taxon>Burkholderiales</taxon>
        <taxon>Oxalobacteraceae</taxon>
        <taxon>Telluria group</taxon>
        <taxon>Duganella</taxon>
    </lineage>
</organism>
<sequence>MTNTRARTSLLGAAAAAAAEAVNEALAAAQAEMPDAGDPAAMRRDQVFLSRQMIGPPPATNAM</sequence>
<protein>
    <submittedName>
        <fullName evidence="2">Uncharacterized protein</fullName>
    </submittedName>
</protein>
<dbReference type="EMBL" id="WNKY01000022">
    <property type="protein sequence ID" value="MTV39623.1"/>
    <property type="molecule type" value="Genomic_DNA"/>
</dbReference>
<keyword evidence="3" id="KW-1185">Reference proteome</keyword>
<name>A0A6L6PKZ8_9BURK</name>
<keyword evidence="1" id="KW-0732">Signal</keyword>
<proteinExistence type="predicted"/>
<evidence type="ECO:0000313" key="2">
    <source>
        <dbReference type="EMBL" id="MTV39623.1"/>
    </source>
</evidence>
<accession>A0A6L6PKZ8</accession>
<gene>
    <name evidence="2" type="ORF">GM676_18845</name>
</gene>
<evidence type="ECO:0000256" key="1">
    <source>
        <dbReference type="SAM" id="SignalP"/>
    </source>
</evidence>
<feature type="signal peptide" evidence="1">
    <location>
        <begin position="1"/>
        <end position="27"/>
    </location>
</feature>
<comment type="caution">
    <text evidence="2">The sequence shown here is derived from an EMBL/GenBank/DDBJ whole genome shotgun (WGS) entry which is preliminary data.</text>
</comment>
<reference evidence="2 3" key="1">
    <citation type="submission" date="2019-11" db="EMBL/GenBank/DDBJ databases">
        <title>Type strains purchased from KCTC, JCM and DSMZ.</title>
        <authorList>
            <person name="Lu H."/>
        </authorList>
    </citation>
    <scope>NUCLEOTIDE SEQUENCE [LARGE SCALE GENOMIC DNA]</scope>
    <source>
        <strain evidence="2 3">KCTC 22382</strain>
    </source>
</reference>
<feature type="chain" id="PRO_5026673261" evidence="1">
    <location>
        <begin position="28"/>
        <end position="63"/>
    </location>
</feature>
<evidence type="ECO:0000313" key="3">
    <source>
        <dbReference type="Proteomes" id="UP000475582"/>
    </source>
</evidence>
<dbReference type="Proteomes" id="UP000475582">
    <property type="component" value="Unassembled WGS sequence"/>
</dbReference>
<dbReference type="AlphaFoldDB" id="A0A6L6PKZ8"/>
<feature type="non-terminal residue" evidence="2">
    <location>
        <position position="63"/>
    </location>
</feature>